<dbReference type="PROSITE" id="PS50850">
    <property type="entry name" value="MFS"/>
    <property type="match status" value="1"/>
</dbReference>
<dbReference type="Proteomes" id="UP000616769">
    <property type="component" value="Unassembled WGS sequence"/>
</dbReference>
<feature type="compositionally biased region" description="Polar residues" evidence="25">
    <location>
        <begin position="1"/>
        <end position="12"/>
    </location>
</feature>
<evidence type="ECO:0000256" key="16">
    <source>
        <dbReference type="ARBA" id="ARBA00044900"/>
    </source>
</evidence>
<comment type="catalytic activity">
    <reaction evidence="14">
        <text>L-aspartyl-L-lysine(out) = L-aspartyl-L-lysine(in)</text>
        <dbReference type="Rhea" id="RHEA:79411"/>
        <dbReference type="ChEBI" id="CHEBI:229953"/>
    </reaction>
</comment>
<evidence type="ECO:0000256" key="18">
    <source>
        <dbReference type="ARBA" id="ARBA00044912"/>
    </source>
</evidence>
<feature type="region of interest" description="Disordered" evidence="25">
    <location>
        <begin position="1"/>
        <end position="24"/>
    </location>
</feature>
<dbReference type="InterPro" id="IPR052187">
    <property type="entry name" value="MFSD1"/>
</dbReference>
<evidence type="ECO:0000313" key="29">
    <source>
        <dbReference type="EMBL" id="KPM10622.1"/>
    </source>
</evidence>
<evidence type="ECO:0000313" key="30">
    <source>
        <dbReference type="EnsemblMetazoa" id="KAF7490806.1"/>
    </source>
</evidence>
<dbReference type="Pfam" id="PF07690">
    <property type="entry name" value="MFS_1"/>
    <property type="match status" value="1"/>
</dbReference>
<evidence type="ECO:0000313" key="28">
    <source>
        <dbReference type="EMBL" id="KAF7490806.1"/>
    </source>
</evidence>
<reference evidence="31" key="2">
    <citation type="journal article" date="2020" name="PLoS Negl. Trop. Dis.">
        <title>High-quality nuclear genome for Sarcoptes scabiei-A critical resource for a neglected parasite.</title>
        <authorList>
            <person name="Korhonen P.K."/>
            <person name="Gasser R.B."/>
            <person name="Ma G."/>
            <person name="Wang T."/>
            <person name="Stroehlein A.J."/>
            <person name="Young N.D."/>
            <person name="Ang C.S."/>
            <person name="Fernando D.D."/>
            <person name="Lu H.C."/>
            <person name="Taylor S."/>
            <person name="Reynolds S.L."/>
            <person name="Mofiz E."/>
            <person name="Najaraj S.H."/>
            <person name="Gowda H."/>
            <person name="Madugundu A."/>
            <person name="Renuse S."/>
            <person name="Holt D."/>
            <person name="Pandey A."/>
            <person name="Papenfuss A.T."/>
            <person name="Fischer K."/>
        </authorList>
    </citation>
    <scope>NUCLEOTIDE SEQUENCE [LARGE SCALE GENOMIC DNA]</scope>
</reference>
<comment type="catalytic activity">
    <reaction evidence="19">
        <text>L-alanyl-L-lysine(out) = L-alanyl-L-lysine(in)</text>
        <dbReference type="Rhea" id="RHEA:79415"/>
        <dbReference type="ChEBI" id="CHEBI:192470"/>
    </reaction>
</comment>
<comment type="catalytic activity">
    <reaction evidence="10">
        <text>L-alpha-aminoacyl-L-arginine(out) = L-alpha-aminoacyl-L-arginine(in)</text>
        <dbReference type="Rhea" id="RHEA:79367"/>
        <dbReference type="ChEBI" id="CHEBI:229968"/>
    </reaction>
</comment>
<evidence type="ECO:0000256" key="17">
    <source>
        <dbReference type="ARBA" id="ARBA00044903"/>
    </source>
</evidence>
<dbReference type="EMBL" id="JXLN01015549">
    <property type="protein sequence ID" value="KPM10622.1"/>
    <property type="molecule type" value="Genomic_DNA"/>
</dbReference>
<reference evidence="29 32" key="1">
    <citation type="journal article" date="2015" name="Parasit. Vectors">
        <title>Draft genome of the scabies mite.</title>
        <authorList>
            <person name="Rider S.D.Jr."/>
            <person name="Morgan M.S."/>
            <person name="Arlian L.G."/>
        </authorList>
    </citation>
    <scope>NUCLEOTIDE SEQUENCE [LARGE SCALE GENOMIC DNA]</scope>
    <source>
        <strain evidence="29">Arlian Lab</strain>
    </source>
</reference>
<sequence length="490" mass="55050">METNEADSLSFVNNEDDDEDNSSNRSSASCFCFPERCCHPSSRIHRYFVLIFMCFLGFGSYYCYDNPGALQKQIIKEMDINIGTFSQLYSWYSWPQTILCFFGGFLIDRVFGIRLGAIIFAAIILIGQLFFALGAFCDLFWVMNFGRFIFGVGGESLAVAQNTYAVSWFKDKELNMVFGLQLSIARAGSTANFMTMLLIYDYIGNYSQGHKRLGFTLLIAAGTCIFSLLCAFILAFFDRRASRLLHEDSLIPEESEKVNITDAKKFRLSFWLIALICVTYYVTIFPFTALGSLFFQRKYQISQTEANFYDSIIYVISTFASPVLGILVDLTGRNTIWVLMATIITLISHGMLAFTFIHPLIAMITMGIGYSVLACALWPMVALVIPQNQLGTAYGIMQSVQNLGLACVVLAAGYIVDSKGYISLEIFFLTLLCASVLILIVLFVDDNRKTGGMLNMSPKQRELYFKKQFQPTILETDSDGIAALEHQKTN</sequence>
<evidence type="ECO:0000256" key="2">
    <source>
        <dbReference type="ARBA" id="ARBA00008335"/>
    </source>
</evidence>
<evidence type="ECO:0000256" key="11">
    <source>
        <dbReference type="ARBA" id="ARBA00044884"/>
    </source>
</evidence>
<evidence type="ECO:0000313" key="32">
    <source>
        <dbReference type="Proteomes" id="UP000616769"/>
    </source>
</evidence>
<dbReference type="CDD" id="cd17340">
    <property type="entry name" value="MFS_MFSD1"/>
    <property type="match status" value="1"/>
</dbReference>
<comment type="catalytic activity">
    <reaction evidence="13">
        <text>L-alpha-aminoacyl-L-lysine(out) = L-alpha-aminoacyl-L-lysine(in)</text>
        <dbReference type="Rhea" id="RHEA:79383"/>
        <dbReference type="ChEBI" id="CHEBI:229966"/>
    </reaction>
</comment>
<evidence type="ECO:0000256" key="24">
    <source>
        <dbReference type="ARBA" id="ARBA00046376"/>
    </source>
</evidence>
<comment type="catalytic activity">
    <reaction evidence="17">
        <text>L-arginyl-glycine(out) = L-arginyl-glycine(in)</text>
        <dbReference type="Rhea" id="RHEA:79391"/>
        <dbReference type="ChEBI" id="CHEBI:229955"/>
    </reaction>
</comment>
<keyword evidence="6 26" id="KW-0472">Membrane</keyword>
<comment type="subcellular location">
    <subcellularLocation>
        <location evidence="1">Lysosome membrane</location>
        <topology evidence="1">Multi-pass membrane protein</topology>
    </subcellularLocation>
</comment>
<reference evidence="30" key="4">
    <citation type="submission" date="2022-06" db="UniProtKB">
        <authorList>
            <consortium name="EnsemblMetazoa"/>
        </authorList>
    </citation>
    <scope>IDENTIFICATION</scope>
</reference>
<evidence type="ECO:0000313" key="31">
    <source>
        <dbReference type="Proteomes" id="UP000070412"/>
    </source>
</evidence>
<dbReference type="InterPro" id="IPR036259">
    <property type="entry name" value="MFS_trans_sf"/>
</dbReference>
<name>A0A132AI01_SARSC</name>
<comment type="catalytic activity">
    <reaction evidence="11">
        <text>L-alpha-aminoacyl-L-histidine(out) = L-alpha-aminoacyl-L-histidine(in)</text>
        <dbReference type="Rhea" id="RHEA:79375"/>
        <dbReference type="ChEBI" id="CHEBI:229967"/>
    </reaction>
</comment>
<feature type="transmembrane region" description="Helical" evidence="26">
    <location>
        <begin position="307"/>
        <end position="328"/>
    </location>
</feature>
<feature type="transmembrane region" description="Helical" evidence="26">
    <location>
        <begin position="44"/>
        <end position="62"/>
    </location>
</feature>
<dbReference type="PANTHER" id="PTHR23512:SF3">
    <property type="entry name" value="MAJOR FACILITATOR SUPERFAMILY DOMAIN-CONTAINING PROTEIN 1"/>
    <property type="match status" value="1"/>
</dbReference>
<feature type="transmembrane region" description="Helical" evidence="26">
    <location>
        <begin position="335"/>
        <end position="354"/>
    </location>
</feature>
<accession>A0A132AI01</accession>
<keyword evidence="3" id="KW-0813">Transport</keyword>
<evidence type="ECO:0000256" key="26">
    <source>
        <dbReference type="SAM" id="Phobius"/>
    </source>
</evidence>
<keyword evidence="7" id="KW-0458">Lysosome</keyword>
<evidence type="ECO:0000256" key="12">
    <source>
        <dbReference type="ARBA" id="ARBA00044891"/>
    </source>
</evidence>
<evidence type="ECO:0000256" key="3">
    <source>
        <dbReference type="ARBA" id="ARBA00022448"/>
    </source>
</evidence>
<keyword evidence="31" id="KW-1185">Reference proteome</keyword>
<dbReference type="InterPro" id="IPR011701">
    <property type="entry name" value="MFS"/>
</dbReference>
<evidence type="ECO:0000256" key="10">
    <source>
        <dbReference type="ARBA" id="ARBA00044881"/>
    </source>
</evidence>
<dbReference type="EnsemblMetazoa" id="SSS_1312s_mrna">
    <property type="protein sequence ID" value="KAF7490806.1"/>
    <property type="gene ID" value="SSS_1312"/>
</dbReference>
<keyword evidence="5 26" id="KW-1133">Transmembrane helix</keyword>
<keyword evidence="4 26" id="KW-0812">Transmembrane</keyword>
<comment type="catalytic activity">
    <reaction evidence="12">
        <text>L-lysyl-L-alpha-amino acid(out) = L-lysyl-L-alpha-amino acid(in)</text>
        <dbReference type="Rhea" id="RHEA:79387"/>
        <dbReference type="ChEBI" id="CHEBI:229965"/>
    </reaction>
</comment>
<evidence type="ECO:0000256" key="22">
    <source>
        <dbReference type="ARBA" id="ARBA00045018"/>
    </source>
</evidence>
<comment type="similarity">
    <text evidence="2">Belongs to the major facilitator superfamily.</text>
</comment>
<comment type="catalytic activity">
    <reaction evidence="9">
        <text>L-histidyl-glycine(out) = L-histidyl-glycine(in)</text>
        <dbReference type="Rhea" id="RHEA:79395"/>
        <dbReference type="ChEBI" id="CHEBI:229957"/>
    </reaction>
</comment>
<evidence type="ECO:0000256" key="19">
    <source>
        <dbReference type="ARBA" id="ARBA00044919"/>
    </source>
</evidence>
<feature type="transmembrane region" description="Helical" evidence="26">
    <location>
        <begin position="178"/>
        <end position="203"/>
    </location>
</feature>
<comment type="catalytic activity">
    <reaction evidence="15">
        <text>L-arginyl-L-alpha-amino acid(out) = L-arginyl-L-alpha-amino acid(in)</text>
        <dbReference type="Rhea" id="RHEA:79371"/>
        <dbReference type="ChEBI" id="CHEBI:84315"/>
    </reaction>
</comment>
<dbReference type="GO" id="GO:0005765">
    <property type="term" value="C:lysosomal membrane"/>
    <property type="evidence" value="ECO:0007669"/>
    <property type="project" value="UniProtKB-SubCell"/>
</dbReference>
<evidence type="ECO:0000256" key="6">
    <source>
        <dbReference type="ARBA" id="ARBA00023136"/>
    </source>
</evidence>
<comment type="catalytic activity">
    <reaction evidence="20">
        <text>L-lysyl-glycine(out) = L-lysyl-glycine(in)</text>
        <dbReference type="Rhea" id="RHEA:79407"/>
        <dbReference type="ChEBI" id="CHEBI:191202"/>
    </reaction>
</comment>
<proteinExistence type="inferred from homology"/>
<comment type="function">
    <text evidence="23">Lysosomal dipeptide uniporter that selectively exports lysine, arginine or histidine-containing dipeptides with a net positive charge from the lysosome lumen into the cytosol. Could play a role in a specific type of protein O-glycosylation indirectly regulating macrophages migration and tissue invasion. Also essential for liver homeostasis.</text>
</comment>
<dbReference type="SUPFAM" id="SSF103473">
    <property type="entry name" value="MFS general substrate transporter"/>
    <property type="match status" value="1"/>
</dbReference>
<feature type="transmembrane region" description="Helical" evidence="26">
    <location>
        <begin position="270"/>
        <end position="295"/>
    </location>
</feature>
<dbReference type="EMBL" id="WVUK01000062">
    <property type="protein sequence ID" value="KAF7490806.1"/>
    <property type="molecule type" value="Genomic_DNA"/>
</dbReference>
<evidence type="ECO:0000259" key="27">
    <source>
        <dbReference type="PROSITE" id="PS50850"/>
    </source>
</evidence>
<evidence type="ECO:0000256" key="25">
    <source>
        <dbReference type="SAM" id="MobiDB-lite"/>
    </source>
</evidence>
<dbReference type="InterPro" id="IPR020846">
    <property type="entry name" value="MFS_dom"/>
</dbReference>
<evidence type="ECO:0000256" key="9">
    <source>
        <dbReference type="ARBA" id="ARBA00044878"/>
    </source>
</evidence>
<evidence type="ECO:0000256" key="1">
    <source>
        <dbReference type="ARBA" id="ARBA00004155"/>
    </source>
</evidence>
<evidence type="ECO:0000256" key="13">
    <source>
        <dbReference type="ARBA" id="ARBA00044893"/>
    </source>
</evidence>
<comment type="catalytic activity">
    <reaction evidence="18">
        <text>L-histidyl-L-alpha-amino acid(out) = L-histidyl-L-alpha-amino acid(in)</text>
        <dbReference type="Rhea" id="RHEA:79379"/>
        <dbReference type="ChEBI" id="CHEBI:229964"/>
    </reaction>
</comment>
<evidence type="ECO:0000256" key="7">
    <source>
        <dbReference type="ARBA" id="ARBA00023228"/>
    </source>
</evidence>
<dbReference type="OrthoDB" id="424834at2759"/>
<evidence type="ECO:0000256" key="8">
    <source>
        <dbReference type="ARBA" id="ARBA00044876"/>
    </source>
</evidence>
<feature type="domain" description="Major facilitator superfamily (MFS) profile" evidence="27">
    <location>
        <begin position="46"/>
        <end position="449"/>
    </location>
</feature>
<reference evidence="28" key="3">
    <citation type="submission" date="2020-01" db="EMBL/GenBank/DDBJ databases">
        <authorList>
            <person name="Korhonen P.K.K."/>
            <person name="Guangxu M.G."/>
            <person name="Wang T.W."/>
            <person name="Stroehlein A.J.S."/>
            <person name="Young N.D."/>
            <person name="Ang C.-S.A."/>
            <person name="Fernando D.W.F."/>
            <person name="Lu H.L."/>
            <person name="Taylor S.T."/>
            <person name="Ehtesham M.E.M."/>
            <person name="Najaraj S.H.N."/>
            <person name="Harsha G.H.G."/>
            <person name="Madugundu A.M."/>
            <person name="Renuse S.R."/>
            <person name="Holt D.H."/>
            <person name="Pandey A.P."/>
            <person name="Papenfuss A.P."/>
            <person name="Gasser R.B.G."/>
            <person name="Fischer K.F."/>
        </authorList>
    </citation>
    <scope>NUCLEOTIDE SEQUENCE</scope>
    <source>
        <strain evidence="28">SSS_KF_BRIS2020</strain>
    </source>
</reference>
<dbReference type="GO" id="GO:0022857">
    <property type="term" value="F:transmembrane transporter activity"/>
    <property type="evidence" value="ECO:0007669"/>
    <property type="project" value="InterPro"/>
</dbReference>
<comment type="catalytic activity">
    <reaction evidence="8">
        <text>L-lysyl-L-alanine(out) = L-lysyl-L-alanine(in)</text>
        <dbReference type="Rhea" id="RHEA:79399"/>
        <dbReference type="ChEBI" id="CHEBI:229954"/>
    </reaction>
</comment>
<evidence type="ECO:0000256" key="20">
    <source>
        <dbReference type="ARBA" id="ARBA00044924"/>
    </source>
</evidence>
<evidence type="ECO:0000256" key="21">
    <source>
        <dbReference type="ARBA" id="ARBA00044985"/>
    </source>
</evidence>
<evidence type="ECO:0000256" key="23">
    <source>
        <dbReference type="ARBA" id="ARBA00045709"/>
    </source>
</evidence>
<evidence type="ECO:0000256" key="14">
    <source>
        <dbReference type="ARBA" id="ARBA00044898"/>
    </source>
</evidence>
<feature type="transmembrane region" description="Helical" evidence="26">
    <location>
        <begin position="148"/>
        <end position="166"/>
    </location>
</feature>
<evidence type="ECO:0000256" key="15">
    <source>
        <dbReference type="ARBA" id="ARBA00044899"/>
    </source>
</evidence>
<dbReference type="PANTHER" id="PTHR23512">
    <property type="entry name" value="MAJOR FACILITATOR SUPERFAMILY DOMAIN-CONTAINING PROTEIN 1"/>
    <property type="match status" value="1"/>
</dbReference>
<organism evidence="29 32">
    <name type="scientific">Sarcoptes scabiei</name>
    <name type="common">Itch mite</name>
    <name type="synonym">Acarus scabiei</name>
    <dbReference type="NCBI Taxonomy" id="52283"/>
    <lineage>
        <taxon>Eukaryota</taxon>
        <taxon>Metazoa</taxon>
        <taxon>Ecdysozoa</taxon>
        <taxon>Arthropoda</taxon>
        <taxon>Chelicerata</taxon>
        <taxon>Arachnida</taxon>
        <taxon>Acari</taxon>
        <taxon>Acariformes</taxon>
        <taxon>Sarcoptiformes</taxon>
        <taxon>Astigmata</taxon>
        <taxon>Psoroptidia</taxon>
        <taxon>Sarcoptoidea</taxon>
        <taxon>Sarcoptidae</taxon>
        <taxon>Sarcoptinae</taxon>
        <taxon>Sarcoptes</taxon>
    </lineage>
</organism>
<dbReference type="Proteomes" id="UP000070412">
    <property type="component" value="Unassembled WGS sequence"/>
</dbReference>
<feature type="transmembrane region" description="Helical" evidence="26">
    <location>
        <begin position="421"/>
        <end position="444"/>
    </location>
</feature>
<feature type="transmembrane region" description="Helical" evidence="26">
    <location>
        <begin position="360"/>
        <end position="385"/>
    </location>
</feature>
<evidence type="ECO:0000256" key="4">
    <source>
        <dbReference type="ARBA" id="ARBA00022692"/>
    </source>
</evidence>
<feature type="transmembrane region" description="Helical" evidence="26">
    <location>
        <begin position="215"/>
        <end position="237"/>
    </location>
</feature>
<comment type="subunit">
    <text evidence="24">Homodimer. Interacts with lysosomal protein GLMP (via lumenal domain); the interaction starts while both proteins are still in the endoplasmic reticulum and is required for stabilization of MFSD1 in lysosomes but has no direct effect on its targeting to lysosomes or transporter activity.</text>
</comment>
<dbReference type="Gene3D" id="1.20.1250.20">
    <property type="entry name" value="MFS general substrate transporter like domains"/>
    <property type="match status" value="2"/>
</dbReference>
<feature type="transmembrane region" description="Helical" evidence="26">
    <location>
        <begin position="392"/>
        <end position="415"/>
    </location>
</feature>
<gene>
    <name evidence="29" type="ORF">QR98_0091810</name>
    <name evidence="28" type="ORF">SSS_1312</name>
</gene>
<protein>
    <recommendedName>
        <fullName evidence="21">Lysosomal dipeptide transporter MFSD1</fullName>
    </recommendedName>
    <alternativeName>
        <fullName evidence="22">Major facilitator superfamily domain-containing protein 1</fullName>
    </alternativeName>
</protein>
<comment type="catalytic activity">
    <reaction evidence="16">
        <text>L-lysyl-L-lysine(out) = L-lysyl-L-lysine(in)</text>
        <dbReference type="Rhea" id="RHEA:79403"/>
        <dbReference type="ChEBI" id="CHEBI:229956"/>
    </reaction>
</comment>
<dbReference type="AlphaFoldDB" id="A0A132AI01"/>
<feature type="transmembrane region" description="Helical" evidence="26">
    <location>
        <begin position="118"/>
        <end position="142"/>
    </location>
</feature>
<dbReference type="VEuPathDB" id="VectorBase:SSCA008871"/>
<evidence type="ECO:0000256" key="5">
    <source>
        <dbReference type="ARBA" id="ARBA00022989"/>
    </source>
</evidence>